<dbReference type="EMBL" id="FTNZ01000003">
    <property type="protein sequence ID" value="SIS33722.1"/>
    <property type="molecule type" value="Genomic_DNA"/>
</dbReference>
<evidence type="ECO:0000313" key="2">
    <source>
        <dbReference type="EMBL" id="AZB01024.1"/>
    </source>
</evidence>
<dbReference type="OrthoDB" id="982493at2"/>
<organism evidence="3 4">
    <name type="scientific">Chryseobacterium joostei</name>
    <dbReference type="NCBI Taxonomy" id="112234"/>
    <lineage>
        <taxon>Bacteria</taxon>
        <taxon>Pseudomonadati</taxon>
        <taxon>Bacteroidota</taxon>
        <taxon>Flavobacteriia</taxon>
        <taxon>Flavobacteriales</taxon>
        <taxon>Weeksellaceae</taxon>
        <taxon>Chryseobacterium group</taxon>
        <taxon>Chryseobacterium</taxon>
    </lineage>
</organism>
<accession>A0A1N7I9P0</accession>
<name>A0A1N7I9P0_9FLAO</name>
<reference evidence="2 5" key="2">
    <citation type="submission" date="2018-11" db="EMBL/GenBank/DDBJ databases">
        <title>Proposal to divide the Flavobacteriaceae and reorganize its genera based on Amino Acid Identity values calculated from whole genome sequences.</title>
        <authorList>
            <person name="Nicholson A.C."/>
            <person name="Gulvik C.A."/>
            <person name="Whitney A.M."/>
            <person name="Humrighouse B.W."/>
            <person name="Bell M."/>
            <person name="Holmes B."/>
            <person name="Steigerwalt A.G."/>
            <person name="Villarma A."/>
            <person name="Sheth M."/>
            <person name="Batra D."/>
            <person name="Pryor J."/>
            <person name="Bernardet J.-F."/>
            <person name="Hugo C."/>
            <person name="Kampfer P."/>
            <person name="Newman J."/>
            <person name="McQuiston J.R."/>
        </authorList>
    </citation>
    <scope>NUCLEOTIDE SEQUENCE [LARGE SCALE GENOMIC DNA]</scope>
    <source>
        <strain evidence="2 5">DSM 16927</strain>
    </source>
</reference>
<evidence type="ECO:0000256" key="1">
    <source>
        <dbReference type="SAM" id="Phobius"/>
    </source>
</evidence>
<dbReference type="Proteomes" id="UP000186106">
    <property type="component" value="Unassembled WGS sequence"/>
</dbReference>
<keyword evidence="1" id="KW-0472">Membrane</keyword>
<feature type="transmembrane region" description="Helical" evidence="1">
    <location>
        <begin position="81"/>
        <end position="103"/>
    </location>
</feature>
<feature type="transmembrane region" description="Helical" evidence="1">
    <location>
        <begin position="115"/>
        <end position="136"/>
    </location>
</feature>
<keyword evidence="1" id="KW-1133">Transmembrane helix</keyword>
<dbReference type="STRING" id="112234.SAMN05421768_103394"/>
<dbReference type="EMBL" id="CP033926">
    <property type="protein sequence ID" value="AZB01024.1"/>
    <property type="molecule type" value="Genomic_DNA"/>
</dbReference>
<sequence length="150" mass="17977">MKILNWLLVISGICGLIGIRVLEEKLFYDPFLGYFHEANKNIEFPIFEWGKLILGHLFRFLLNLMFSCLIIQGLFKNRQWTIQGAMMMIIIFVISLSIYLYCIHNHFEIGYLFSFYMRRFVIQPLIILLIIPMFYYRKQMLEKESGNKES</sequence>
<reference evidence="3 4" key="1">
    <citation type="submission" date="2017-01" db="EMBL/GenBank/DDBJ databases">
        <authorList>
            <person name="Mah S.A."/>
            <person name="Swanson W.J."/>
            <person name="Moy G.W."/>
            <person name="Vacquier V.D."/>
        </authorList>
    </citation>
    <scope>NUCLEOTIDE SEQUENCE [LARGE SCALE GENOMIC DNA]</scope>
    <source>
        <strain evidence="3 4">DSM 16927</strain>
    </source>
</reference>
<keyword evidence="5" id="KW-1185">Reference proteome</keyword>
<feature type="transmembrane region" description="Helical" evidence="1">
    <location>
        <begin position="57"/>
        <end position="75"/>
    </location>
</feature>
<gene>
    <name evidence="2" type="ORF">EG359_16010</name>
    <name evidence="3" type="ORF">SAMN05421768_103394</name>
</gene>
<evidence type="ECO:0000313" key="3">
    <source>
        <dbReference type="EMBL" id="SIS33722.1"/>
    </source>
</evidence>
<dbReference type="Proteomes" id="UP000279541">
    <property type="component" value="Chromosome"/>
</dbReference>
<proteinExistence type="predicted"/>
<dbReference type="InterPro" id="IPR026414">
    <property type="entry name" value="ExosoTase_F-assoc_memb"/>
</dbReference>
<protein>
    <submittedName>
        <fullName evidence="2">Exosortase F system-associated protein</fullName>
    </submittedName>
    <submittedName>
        <fullName evidence="3">Exosortase F-associated protein</fullName>
    </submittedName>
</protein>
<dbReference type="RefSeq" id="WP_076353118.1">
    <property type="nucleotide sequence ID" value="NZ_CP033926.1"/>
</dbReference>
<evidence type="ECO:0000313" key="5">
    <source>
        <dbReference type="Proteomes" id="UP000279541"/>
    </source>
</evidence>
<dbReference type="NCBIfam" id="TIGR04127">
    <property type="entry name" value="flavo_near_exo"/>
    <property type="match status" value="1"/>
</dbReference>
<keyword evidence="1" id="KW-0812">Transmembrane</keyword>
<dbReference type="KEGG" id="cjt:EG359_16010"/>
<dbReference type="AlphaFoldDB" id="A0A1N7I9P0"/>
<evidence type="ECO:0000313" key="4">
    <source>
        <dbReference type="Proteomes" id="UP000186106"/>
    </source>
</evidence>
<feature type="transmembrane region" description="Helical" evidence="1">
    <location>
        <begin position="6"/>
        <end position="22"/>
    </location>
</feature>